<protein>
    <submittedName>
        <fullName evidence="3">GNAT family N-acetyltransferase</fullName>
    </submittedName>
</protein>
<dbReference type="PANTHER" id="PTHR37817:SF1">
    <property type="entry name" value="N-ACETYLTRANSFERASE EIS"/>
    <property type="match status" value="1"/>
</dbReference>
<dbReference type="Proteomes" id="UP001500194">
    <property type="component" value="Unassembled WGS sequence"/>
</dbReference>
<dbReference type="GeneID" id="68572948"/>
<dbReference type="Gene3D" id="3.40.630.30">
    <property type="match status" value="2"/>
</dbReference>
<dbReference type="InterPro" id="IPR041380">
    <property type="entry name" value="Acetyltransf_17"/>
</dbReference>
<feature type="domain" description="N-acetyltransferase" evidence="2">
    <location>
        <begin position="2"/>
        <end position="151"/>
    </location>
</feature>
<dbReference type="GO" id="GO:0030649">
    <property type="term" value="P:aminoglycoside antibiotic catabolic process"/>
    <property type="evidence" value="ECO:0007669"/>
    <property type="project" value="TreeGrafter"/>
</dbReference>
<dbReference type="PANTHER" id="PTHR37817">
    <property type="entry name" value="N-ACETYLTRANSFERASE EIS"/>
    <property type="match status" value="1"/>
</dbReference>
<evidence type="ECO:0000256" key="1">
    <source>
        <dbReference type="SAM" id="MobiDB-lite"/>
    </source>
</evidence>
<organism evidence="3 4">
    <name type="scientific">Salarchaeum japonicum</name>
    <dbReference type="NCBI Taxonomy" id="555573"/>
    <lineage>
        <taxon>Archaea</taxon>
        <taxon>Methanobacteriati</taxon>
        <taxon>Methanobacteriota</taxon>
        <taxon>Stenosarchaea group</taxon>
        <taxon>Halobacteria</taxon>
        <taxon>Halobacteriales</taxon>
        <taxon>Halobacteriaceae</taxon>
    </lineage>
</organism>
<evidence type="ECO:0000313" key="3">
    <source>
        <dbReference type="EMBL" id="GAA0658555.1"/>
    </source>
</evidence>
<dbReference type="InterPro" id="IPR000182">
    <property type="entry name" value="GNAT_dom"/>
</dbReference>
<dbReference type="InterPro" id="IPR025559">
    <property type="entry name" value="Eis_dom"/>
</dbReference>
<dbReference type="RefSeq" id="WP_227259549.1">
    <property type="nucleotide sequence ID" value="NZ_BAAADU010000002.1"/>
</dbReference>
<reference evidence="3 4" key="1">
    <citation type="journal article" date="2019" name="Int. J. Syst. Evol. Microbiol.">
        <title>The Global Catalogue of Microorganisms (GCM) 10K type strain sequencing project: providing services to taxonomists for standard genome sequencing and annotation.</title>
        <authorList>
            <consortium name="The Broad Institute Genomics Platform"/>
            <consortium name="The Broad Institute Genome Sequencing Center for Infectious Disease"/>
            <person name="Wu L."/>
            <person name="Ma J."/>
        </authorList>
    </citation>
    <scope>NUCLEOTIDE SEQUENCE [LARGE SCALE GENOMIC DNA]</scope>
    <source>
        <strain evidence="3 4">JCM 16327</strain>
    </source>
</reference>
<proteinExistence type="predicted"/>
<dbReference type="InterPro" id="IPR051554">
    <property type="entry name" value="Acetyltransferase_Eis"/>
</dbReference>
<feature type="region of interest" description="Disordered" evidence="1">
    <location>
        <begin position="24"/>
        <end position="47"/>
    </location>
</feature>
<dbReference type="EMBL" id="BAAADU010000002">
    <property type="protein sequence ID" value="GAA0658555.1"/>
    <property type="molecule type" value="Genomic_DNA"/>
</dbReference>
<evidence type="ECO:0000313" key="4">
    <source>
        <dbReference type="Proteomes" id="UP001500194"/>
    </source>
</evidence>
<comment type="caution">
    <text evidence="3">The sequence shown here is derived from an EMBL/GenBank/DDBJ whole genome shotgun (WGS) entry which is preliminary data.</text>
</comment>
<accession>A0AAV3T4F1</accession>
<dbReference type="Pfam" id="PF13530">
    <property type="entry name" value="SCP2_2"/>
    <property type="match status" value="1"/>
</dbReference>
<keyword evidence="4" id="KW-1185">Reference proteome</keyword>
<dbReference type="InterPro" id="IPR036527">
    <property type="entry name" value="SCP2_sterol-bd_dom_sf"/>
</dbReference>
<dbReference type="Gene3D" id="3.30.1050.10">
    <property type="entry name" value="SCP2 sterol-binding domain"/>
    <property type="match status" value="1"/>
</dbReference>
<evidence type="ECO:0000259" key="2">
    <source>
        <dbReference type="PROSITE" id="PS51186"/>
    </source>
</evidence>
<dbReference type="PROSITE" id="PS51186">
    <property type="entry name" value="GNAT"/>
    <property type="match status" value="1"/>
</dbReference>
<dbReference type="Pfam" id="PF17668">
    <property type="entry name" value="Acetyltransf_17"/>
    <property type="match status" value="1"/>
</dbReference>
<dbReference type="AlphaFoldDB" id="A0AAV3T4F1"/>
<dbReference type="GO" id="GO:0034069">
    <property type="term" value="F:aminoglycoside N-acetyltransferase activity"/>
    <property type="evidence" value="ECO:0007669"/>
    <property type="project" value="TreeGrafter"/>
</dbReference>
<dbReference type="SUPFAM" id="SSF55718">
    <property type="entry name" value="SCP-like"/>
    <property type="match status" value="1"/>
</dbReference>
<name>A0AAV3T4F1_9EURY</name>
<gene>
    <name evidence="3" type="ORF">GCM10009019_23660</name>
</gene>
<dbReference type="InterPro" id="IPR016181">
    <property type="entry name" value="Acyl_CoA_acyltransferase"/>
</dbReference>
<dbReference type="SUPFAM" id="SSF55729">
    <property type="entry name" value="Acyl-CoA N-acyltransferases (Nat)"/>
    <property type="match status" value="1"/>
</dbReference>
<sequence length="397" mass="44901">MVDYRPLPDDRTEEFRAFVTYAFRPESGPHDPDADDDPPEPAQVGDPYGVFDGDDLLAVCRHYWFTARVRGDTHPMAGLSAVATPPENRRRGLVRDMLAESLREYRDRDTYLSALWPFKHPFYAQFGWATITEHVVHECPPDALAFARDAELPGTWSRLDADDWSRLPDVLAAHGERYELTLDRTEEWWRKRVFRGWDTDPYVYCWRDATGTDRAYVVYRVESDDGKTLTVQDAAWTDYDAYLAVLGFLSDHDSQVETVRLRTATDSPLLDVVDDPGEVETTVSAGPMARLVDVSAALTAFDYPPVDADLTVSVSDDLADWNDDTFRLTVTDGTPEIERTTADADLALDVGTLTQLAVGHRTAPDLARTRDLRADDDTFDTLRDLFPETTTFLREGF</sequence>
<dbReference type="Pfam" id="PF13527">
    <property type="entry name" value="Acetyltransf_9"/>
    <property type="match status" value="1"/>
</dbReference>